<feature type="domain" description="Ku" evidence="3">
    <location>
        <begin position="14"/>
        <end position="69"/>
    </location>
</feature>
<sequence length="93" mass="10283">MSSVRTLWKGFMRLGNVTCGVKIVGAWTEAETIHFRVLNRETRAPVKAEYIDEGTGKEVDAKTRSKATKSTRTNTCCSNPRGSIPSSRFPTTC</sequence>
<evidence type="ECO:0000259" key="3">
    <source>
        <dbReference type="Pfam" id="PF02735"/>
    </source>
</evidence>
<dbReference type="InterPro" id="IPR016194">
    <property type="entry name" value="SPOC-like_C_dom_sf"/>
</dbReference>
<dbReference type="Pfam" id="PF02735">
    <property type="entry name" value="Ku"/>
    <property type="match status" value="1"/>
</dbReference>
<dbReference type="GO" id="GO:0003690">
    <property type="term" value="F:double-stranded DNA binding"/>
    <property type="evidence" value="ECO:0007669"/>
    <property type="project" value="TreeGrafter"/>
</dbReference>
<comment type="caution">
    <text evidence="4">The sequence shown here is derived from an EMBL/GenBank/DDBJ whole genome shotgun (WGS) entry which is preliminary data.</text>
</comment>
<feature type="region of interest" description="Disordered" evidence="2">
    <location>
        <begin position="71"/>
        <end position="93"/>
    </location>
</feature>
<dbReference type="InterPro" id="IPR009187">
    <property type="entry name" value="Prok_Ku"/>
</dbReference>
<organism evidence="4 5">
    <name type="scientific">Pseudaminobacter soli</name>
    <name type="common">ex Li et al. 2025</name>
    <dbReference type="NCBI Taxonomy" id="1295366"/>
    <lineage>
        <taxon>Bacteria</taxon>
        <taxon>Pseudomonadati</taxon>
        <taxon>Pseudomonadota</taxon>
        <taxon>Alphaproteobacteria</taxon>
        <taxon>Hyphomicrobiales</taxon>
        <taxon>Phyllobacteriaceae</taxon>
        <taxon>Pseudaminobacter</taxon>
    </lineage>
</organism>
<keyword evidence="1" id="KW-0238">DNA-binding</keyword>
<dbReference type="PANTHER" id="PTHR41251:SF1">
    <property type="entry name" value="NON-HOMOLOGOUS END JOINING PROTEIN KU"/>
    <property type="match status" value="1"/>
</dbReference>
<dbReference type="InterPro" id="IPR006164">
    <property type="entry name" value="DNA_bd_Ku70/Ku80"/>
</dbReference>
<feature type="compositionally biased region" description="Polar residues" evidence="2">
    <location>
        <begin position="74"/>
        <end position="93"/>
    </location>
</feature>
<keyword evidence="5" id="KW-1185">Reference proteome</keyword>
<dbReference type="GO" id="GO:0006303">
    <property type="term" value="P:double-strand break repair via nonhomologous end joining"/>
    <property type="evidence" value="ECO:0007669"/>
    <property type="project" value="InterPro"/>
</dbReference>
<dbReference type="SUPFAM" id="SSF100939">
    <property type="entry name" value="SPOC domain-like"/>
    <property type="match status" value="1"/>
</dbReference>
<dbReference type="Proteomes" id="UP000240653">
    <property type="component" value="Unassembled WGS sequence"/>
</dbReference>
<dbReference type="EMBL" id="PXYL01000034">
    <property type="protein sequence ID" value="PSJ52229.1"/>
    <property type="molecule type" value="Genomic_DNA"/>
</dbReference>
<protein>
    <recommendedName>
        <fullName evidence="3">Ku domain-containing protein</fullName>
    </recommendedName>
</protein>
<gene>
    <name evidence="4" type="ORF">C7I85_29035</name>
</gene>
<evidence type="ECO:0000313" key="4">
    <source>
        <dbReference type="EMBL" id="PSJ52229.1"/>
    </source>
</evidence>
<dbReference type="PANTHER" id="PTHR41251">
    <property type="entry name" value="NON-HOMOLOGOUS END JOINING PROTEIN KU"/>
    <property type="match status" value="1"/>
</dbReference>
<proteinExistence type="predicted"/>
<name>A0A2P7RPU4_9HYPH</name>
<evidence type="ECO:0000313" key="5">
    <source>
        <dbReference type="Proteomes" id="UP000240653"/>
    </source>
</evidence>
<accession>A0A2P7RPU4</accession>
<evidence type="ECO:0000256" key="2">
    <source>
        <dbReference type="SAM" id="MobiDB-lite"/>
    </source>
</evidence>
<reference evidence="4 5" key="1">
    <citation type="submission" date="2018-03" db="EMBL/GenBank/DDBJ databases">
        <title>The draft genome of Mesorhizobium soli JCM 19897.</title>
        <authorList>
            <person name="Li L."/>
            <person name="Liu L."/>
            <person name="Liang L."/>
            <person name="Wang T."/>
            <person name="Zhang X."/>
        </authorList>
    </citation>
    <scope>NUCLEOTIDE SEQUENCE [LARGE SCALE GENOMIC DNA]</scope>
    <source>
        <strain evidence="4 5">JCM 19897</strain>
    </source>
</reference>
<dbReference type="AlphaFoldDB" id="A0A2P7RPU4"/>
<evidence type="ECO:0000256" key="1">
    <source>
        <dbReference type="ARBA" id="ARBA00023125"/>
    </source>
</evidence>